<dbReference type="PANTHER" id="PTHR47315">
    <property type="entry name" value="FIBROUS SHEATH INTERACTING PROTEIN 2"/>
    <property type="match status" value="1"/>
</dbReference>
<name>A0ABD0VWE9_UMBPY</name>
<protein>
    <submittedName>
        <fullName evidence="2">Uncharacterized protein</fullName>
    </submittedName>
</protein>
<accession>A0ABD0VWE9</accession>
<evidence type="ECO:0000256" key="1">
    <source>
        <dbReference type="SAM" id="MobiDB-lite"/>
    </source>
</evidence>
<organism evidence="2 3">
    <name type="scientific">Umbra pygmaea</name>
    <name type="common">Eastern mudminnow</name>
    <dbReference type="NCBI Taxonomy" id="75934"/>
    <lineage>
        <taxon>Eukaryota</taxon>
        <taxon>Metazoa</taxon>
        <taxon>Chordata</taxon>
        <taxon>Craniata</taxon>
        <taxon>Vertebrata</taxon>
        <taxon>Euteleostomi</taxon>
        <taxon>Actinopterygii</taxon>
        <taxon>Neopterygii</taxon>
        <taxon>Teleostei</taxon>
        <taxon>Protacanthopterygii</taxon>
        <taxon>Esociformes</taxon>
        <taxon>Umbridae</taxon>
        <taxon>Umbra</taxon>
    </lineage>
</organism>
<gene>
    <name evidence="2" type="ORF">UPYG_G00336730</name>
</gene>
<dbReference type="AlphaFoldDB" id="A0ABD0VWE9"/>
<feature type="region of interest" description="Disordered" evidence="1">
    <location>
        <begin position="498"/>
        <end position="533"/>
    </location>
</feature>
<dbReference type="PANTHER" id="PTHR47315:SF3">
    <property type="entry name" value="FIBROUS SHEATH-INTERACTING PROTEIN 2-LIKE"/>
    <property type="match status" value="1"/>
</dbReference>
<reference evidence="2 3" key="1">
    <citation type="submission" date="2024-06" db="EMBL/GenBank/DDBJ databases">
        <authorList>
            <person name="Pan Q."/>
            <person name="Wen M."/>
            <person name="Jouanno E."/>
            <person name="Zahm M."/>
            <person name="Klopp C."/>
            <person name="Cabau C."/>
            <person name="Louis A."/>
            <person name="Berthelot C."/>
            <person name="Parey E."/>
            <person name="Roest Crollius H."/>
            <person name="Montfort J."/>
            <person name="Robinson-Rechavi M."/>
            <person name="Bouchez O."/>
            <person name="Lampietro C."/>
            <person name="Lopez Roques C."/>
            <person name="Donnadieu C."/>
            <person name="Postlethwait J."/>
            <person name="Bobe J."/>
            <person name="Verreycken H."/>
            <person name="Guiguen Y."/>
        </authorList>
    </citation>
    <scope>NUCLEOTIDE SEQUENCE [LARGE SCALE GENOMIC DNA]</scope>
    <source>
        <strain evidence="2">Up_M1</strain>
        <tissue evidence="2">Testis</tissue>
    </source>
</reference>
<dbReference type="Proteomes" id="UP001557470">
    <property type="component" value="Unassembled WGS sequence"/>
</dbReference>
<dbReference type="InterPro" id="IPR038891">
    <property type="entry name" value="FSIP2"/>
</dbReference>
<dbReference type="EMBL" id="JAGEUA010000011">
    <property type="protein sequence ID" value="KAL0962179.1"/>
    <property type="molecule type" value="Genomic_DNA"/>
</dbReference>
<keyword evidence="3" id="KW-1185">Reference proteome</keyword>
<evidence type="ECO:0000313" key="3">
    <source>
        <dbReference type="Proteomes" id="UP001557470"/>
    </source>
</evidence>
<comment type="caution">
    <text evidence="2">The sequence shown here is derived from an EMBL/GenBank/DDBJ whole genome shotgun (WGS) entry which is preliminary data.</text>
</comment>
<evidence type="ECO:0000313" key="2">
    <source>
        <dbReference type="EMBL" id="KAL0962179.1"/>
    </source>
</evidence>
<feature type="region of interest" description="Disordered" evidence="1">
    <location>
        <begin position="1"/>
        <end position="24"/>
    </location>
</feature>
<proteinExistence type="predicted"/>
<sequence length="662" mass="74714">MEQMGGGKKTKSHPPDLHSRGRFPVSSGVPHVYYTTQLCERLIQPRSDFDLTDPNGFLLNSEYNNLHDPNLRYYFHRKDIHQRLLDLGLITNDDKVTCSLKELHCYRNYLEEVELCWSRRFLTEQKQLLRTFLTRQQQGQIPDNLTLSDVTEWLLARGSSLFSQMKQAARARRFPAKNEVEEEFSLSRLPKITKKYSLGNLNCCPCSTCSSKMIWNAKGHALLQEVIKEVKREIRLERYTHTKKEQKEKMKQKRQQKRLCLKGQKMEMHSPTRTGQQNSPETLKNLVESVSDSDNTLDDLVDFTKTRLSTHQISPYPEQKHERLSAMCQNQVEYVKPKSAISAHNICTDSPGLVDTISFSLVTGGSQFGQFGNLTQLSEIKQRKTEEDFEGTITTEELQAFTQSVVMPGLKEVNRVLTPSIVTSDHDRLKDSSLESAGTCLKCQVTRTESSNEGTVLTVKVESVIREEMKGAVDKLEAEEDRRVVLTLTNMTLDVKAKMDSNGAGDSAENANTDMGKHNPGSHEPSQSLSADDGGYLTLPSISMLNSTTLSSDLVDEILDKVINILLREGLCITSSPDVNTNGCSVTRGFTPRCEPLCCVSNGQDPEFYIQNLEQDLSDTPPKLLEGQASILNSFSPQLLNKNKLSKDIMPYNQHYHGEYGQ</sequence>